<accession>A0A1V9GLY4</accession>
<organism evidence="1 2">
    <name type="scientific">Xanthomonas phaseoli pv. syngonii LMG 9055</name>
    <dbReference type="NCBI Taxonomy" id="1437878"/>
    <lineage>
        <taxon>Bacteria</taxon>
        <taxon>Pseudomonadati</taxon>
        <taxon>Pseudomonadota</taxon>
        <taxon>Gammaproteobacteria</taxon>
        <taxon>Lysobacterales</taxon>
        <taxon>Lysobacteraceae</taxon>
        <taxon>Xanthomonas</taxon>
    </lineage>
</organism>
<evidence type="ECO:0000313" key="1">
    <source>
        <dbReference type="EMBL" id="OQP71406.1"/>
    </source>
</evidence>
<reference evidence="1 2" key="1">
    <citation type="journal article" date="2016" name="Plant Pathol.">
        <title>Genetic characterization of strains named as Xanthomonas axonopodis pv. dieffenbachiae leads to a taxonomic revision of the X. axonopodis species complex.</title>
        <authorList>
            <person name="Constantin E.C."/>
            <person name="Cleenwerck I."/>
            <person name="Maes M."/>
            <person name="Baeyen S."/>
            <person name="Van Malderghem C."/>
            <person name="De Vos P."/>
            <person name="Cottyn B."/>
        </authorList>
    </citation>
    <scope>NUCLEOTIDE SEQUENCE [LARGE SCALE GENOMIC DNA]</scope>
    <source>
        <strain evidence="2">LMG9055</strain>
    </source>
</reference>
<keyword evidence="1" id="KW-0418">Kinase</keyword>
<reference evidence="1 2" key="2">
    <citation type="journal article" date="2017" name="Plant Pathol.">
        <title>Pathogenicity and virulence gene content of Xanthomonas strains infecting Araceae, formerly known as Xanthomonas axonopodis pv. dieffenbachiae.</title>
        <authorList>
            <person name="Constantin E.C."/>
            <person name="Haegeman A."/>
            <person name="Van Vaerenbergh J."/>
            <person name="Baeyen S."/>
            <person name="Van Malderghem C."/>
            <person name="Maes M."/>
            <person name="Cottyn B."/>
        </authorList>
    </citation>
    <scope>NUCLEOTIDE SEQUENCE [LARGE SCALE GENOMIC DNA]</scope>
    <source>
        <strain evidence="2">LMG9055</strain>
    </source>
</reference>
<keyword evidence="1" id="KW-0808">Transferase</keyword>
<gene>
    <name evidence="1" type="ORF">IA54_015280</name>
</gene>
<keyword evidence="1" id="KW-0723">Serine/threonine-protein kinase</keyword>
<name>A0A1V9GLY4_9XANT</name>
<comment type="caution">
    <text evidence="1">The sequence shown here is derived from an EMBL/GenBank/DDBJ whole genome shotgun (WGS) entry which is preliminary data.</text>
</comment>
<protein>
    <submittedName>
        <fullName evidence="1">Serine/threonine protein kinase</fullName>
    </submittedName>
</protein>
<evidence type="ECO:0000313" key="2">
    <source>
        <dbReference type="Proteomes" id="UP000050343"/>
    </source>
</evidence>
<dbReference type="AlphaFoldDB" id="A0A1V9GLY4"/>
<sequence length="48" mass="5063">MQIADAAQKIGIGDLRQSALMGAAHWVTGLAEINRVTKDEGLGIGNRD</sequence>
<dbReference type="EMBL" id="JPUO02000247">
    <property type="protein sequence ID" value="OQP71406.1"/>
    <property type="molecule type" value="Genomic_DNA"/>
</dbReference>
<proteinExistence type="predicted"/>
<dbReference type="GO" id="GO:0004674">
    <property type="term" value="F:protein serine/threonine kinase activity"/>
    <property type="evidence" value="ECO:0007669"/>
    <property type="project" value="UniProtKB-KW"/>
</dbReference>
<dbReference type="Proteomes" id="UP000050343">
    <property type="component" value="Unassembled WGS sequence"/>
</dbReference>